<dbReference type="InterPro" id="IPR011009">
    <property type="entry name" value="Kinase-like_dom_sf"/>
</dbReference>
<gene>
    <name evidence="1" type="ORF">PGH26_06680</name>
</gene>
<dbReference type="SUPFAM" id="SSF56112">
    <property type="entry name" value="Protein kinase-like (PK-like)"/>
    <property type="match status" value="1"/>
</dbReference>
<name>A0ABZ0KZ02_9BACL</name>
<accession>A0ABZ0KZ02</accession>
<evidence type="ECO:0000313" key="1">
    <source>
        <dbReference type="EMBL" id="WOV85615.1"/>
    </source>
</evidence>
<dbReference type="Proteomes" id="UP001303532">
    <property type="component" value="Chromosome"/>
</dbReference>
<keyword evidence="2" id="KW-1185">Reference proteome</keyword>
<reference evidence="1 2" key="1">
    <citation type="submission" date="2023-01" db="EMBL/GenBank/DDBJ databases">
        <title>Sporosarcina sp. nov., isolated from Korean tranditional fermented seafood 'Jeotgal'.</title>
        <authorList>
            <person name="Yang A.-I."/>
        </authorList>
    </citation>
    <scope>NUCLEOTIDE SEQUENCE [LARGE SCALE GENOMIC DNA]</scope>
    <source>
        <strain evidence="1 2">B2O-1</strain>
    </source>
</reference>
<keyword evidence="1" id="KW-0418">Kinase</keyword>
<dbReference type="EMBL" id="CP116341">
    <property type="protein sequence ID" value="WOV85615.1"/>
    <property type="molecule type" value="Genomic_DNA"/>
</dbReference>
<sequence>MLEEIINHWNSYCKDENFVGIGSTRKVFKVSNYVIKVHLHTNGYKQSQNELKVFRAMEKKGLASILAKTYYVDDFISIQDFYHPLELIDNQSYEINSGIHSHLIPDLFETVMNELDKNFDCFDLKDSSNFGLNNSGKLVLTDYGMTKELYEKEWVPLAEEGLLPQIYFESCNTCGEKKELRIYGDNDIDKRCYDCGKE</sequence>
<evidence type="ECO:0000313" key="2">
    <source>
        <dbReference type="Proteomes" id="UP001303532"/>
    </source>
</evidence>
<dbReference type="RefSeq" id="WP_323693213.1">
    <property type="nucleotide sequence ID" value="NZ_CP116341.1"/>
</dbReference>
<dbReference type="GO" id="GO:0016301">
    <property type="term" value="F:kinase activity"/>
    <property type="evidence" value="ECO:0007669"/>
    <property type="project" value="UniProtKB-KW"/>
</dbReference>
<protein>
    <submittedName>
        <fullName evidence="1">Protein kinase</fullName>
    </submittedName>
</protein>
<proteinExistence type="predicted"/>
<organism evidence="1 2">
    <name type="scientific">Sporosarcina jeotgali</name>
    <dbReference type="NCBI Taxonomy" id="3020056"/>
    <lineage>
        <taxon>Bacteria</taxon>
        <taxon>Bacillati</taxon>
        <taxon>Bacillota</taxon>
        <taxon>Bacilli</taxon>
        <taxon>Bacillales</taxon>
        <taxon>Caryophanaceae</taxon>
        <taxon>Sporosarcina</taxon>
    </lineage>
</organism>
<keyword evidence="1" id="KW-0808">Transferase</keyword>